<dbReference type="RefSeq" id="WP_119112394.1">
    <property type="nucleotide sequence ID" value="NZ_CBCSEO010000002.1"/>
</dbReference>
<organism evidence="2 3">
    <name type="scientific">Mesobacillus zeae</name>
    <dbReference type="NCBI Taxonomy" id="1917180"/>
    <lineage>
        <taxon>Bacteria</taxon>
        <taxon>Bacillati</taxon>
        <taxon>Bacillota</taxon>
        <taxon>Bacilli</taxon>
        <taxon>Bacillales</taxon>
        <taxon>Bacillaceae</taxon>
        <taxon>Mesobacillus</taxon>
    </lineage>
</organism>
<dbReference type="PANTHER" id="PTHR34227">
    <property type="entry name" value="CHAPERONE PROTEIN YCDY"/>
    <property type="match status" value="1"/>
</dbReference>
<evidence type="ECO:0000313" key="3">
    <source>
        <dbReference type="Proteomes" id="UP000265816"/>
    </source>
</evidence>
<dbReference type="OrthoDB" id="9795302at2"/>
<dbReference type="InterPro" id="IPR020945">
    <property type="entry name" value="DMSO/NO3_reduct_chaperone"/>
</dbReference>
<evidence type="ECO:0000313" key="2">
    <source>
        <dbReference type="EMBL" id="RID85541.1"/>
    </source>
</evidence>
<dbReference type="SUPFAM" id="SSF89155">
    <property type="entry name" value="TorD-like"/>
    <property type="match status" value="1"/>
</dbReference>
<dbReference type="Gene3D" id="1.10.3480.10">
    <property type="entry name" value="TorD-like"/>
    <property type="match status" value="1"/>
</dbReference>
<dbReference type="InterPro" id="IPR050289">
    <property type="entry name" value="TorD/DmsD_chaperones"/>
</dbReference>
<protein>
    <recommendedName>
        <fullName evidence="4">Dehydrogenase</fullName>
    </recommendedName>
</protein>
<reference evidence="2 3" key="1">
    <citation type="submission" date="2018-08" db="EMBL/GenBank/DDBJ databases">
        <title>Bacillus jemisoniae sp. nov., Bacillus chryseoplanitiae sp. nov., Bacillus resnikiae sp. nov., and Bacillus frankliniae sp. nov., isolated from Viking spacecraft and associated surfaces.</title>
        <authorList>
            <person name="Seuylemezian A."/>
            <person name="Vaishampayan P."/>
        </authorList>
    </citation>
    <scope>NUCLEOTIDE SEQUENCE [LARGE SCALE GENOMIC DNA]</scope>
    <source>
        <strain evidence="2 3">JJ-247</strain>
    </source>
</reference>
<evidence type="ECO:0000256" key="1">
    <source>
        <dbReference type="ARBA" id="ARBA00023186"/>
    </source>
</evidence>
<keyword evidence="3" id="KW-1185">Reference proteome</keyword>
<comment type="caution">
    <text evidence="2">The sequence shown here is derived from an EMBL/GenBank/DDBJ whole genome shotgun (WGS) entry which is preliminary data.</text>
</comment>
<sequence>MIKLKGDSVKRFQDMQVARLNLYVFLHCLFSEPLTEQVFISLKDYGYTEEIEELNEGGKMLANFFNKAGEAQLQAEQNEFKRLFIGPESLPAPPWESFYTTKEQILFGETMYRVREKYSLAGLEYARKNSEPEDHIAVELEFMAWLIEKGPETFPEQLTFFEEHLYRWVPLFTEKLCASTASLLYKGAALMLKDFIRFETDTLKDMKERLEHV</sequence>
<dbReference type="PANTHER" id="PTHR34227:SF1">
    <property type="entry name" value="DIMETHYL SULFOXIDE REDUCTASE CHAPERONE-RELATED"/>
    <property type="match status" value="1"/>
</dbReference>
<dbReference type="EMBL" id="QWVT01000015">
    <property type="protein sequence ID" value="RID85541.1"/>
    <property type="molecule type" value="Genomic_DNA"/>
</dbReference>
<evidence type="ECO:0008006" key="4">
    <source>
        <dbReference type="Google" id="ProtNLM"/>
    </source>
</evidence>
<dbReference type="Proteomes" id="UP000265816">
    <property type="component" value="Unassembled WGS sequence"/>
</dbReference>
<dbReference type="AlphaFoldDB" id="A0A398B7N6"/>
<accession>A0A398B7N6</accession>
<dbReference type="InterPro" id="IPR036411">
    <property type="entry name" value="TorD-like_sf"/>
</dbReference>
<name>A0A398B7N6_9BACI</name>
<dbReference type="Pfam" id="PF02613">
    <property type="entry name" value="Nitrate_red_del"/>
    <property type="match status" value="1"/>
</dbReference>
<proteinExistence type="predicted"/>
<gene>
    <name evidence="2" type="ORF">D1970_08180</name>
</gene>
<keyword evidence="1" id="KW-0143">Chaperone</keyword>